<proteinExistence type="predicted"/>
<organism evidence="2 3">
    <name type="scientific">Allomeiothermus silvanus (strain ATCC 700542 / DSM 9946 / NBRC 106475 / NCIMB 13440 / VI-R2)</name>
    <name type="common">Thermus silvanus</name>
    <dbReference type="NCBI Taxonomy" id="526227"/>
    <lineage>
        <taxon>Bacteria</taxon>
        <taxon>Thermotogati</taxon>
        <taxon>Deinococcota</taxon>
        <taxon>Deinococci</taxon>
        <taxon>Thermales</taxon>
        <taxon>Thermaceae</taxon>
        <taxon>Allomeiothermus</taxon>
    </lineage>
</organism>
<gene>
    <name evidence="2" type="ordered locus">Mesil_1891</name>
</gene>
<accession>D7BGF1</accession>
<dbReference type="AlphaFoldDB" id="D7BGF1"/>
<keyword evidence="3" id="KW-1185">Reference proteome</keyword>
<evidence type="ECO:0000256" key="1">
    <source>
        <dbReference type="SAM" id="MobiDB-lite"/>
    </source>
</evidence>
<evidence type="ECO:0000313" key="2">
    <source>
        <dbReference type="EMBL" id="ADH63767.1"/>
    </source>
</evidence>
<evidence type="ECO:0000313" key="3">
    <source>
        <dbReference type="Proteomes" id="UP000001916"/>
    </source>
</evidence>
<dbReference type="EMBL" id="CP002042">
    <property type="protein sequence ID" value="ADH63767.1"/>
    <property type="molecule type" value="Genomic_DNA"/>
</dbReference>
<dbReference type="KEGG" id="msv:Mesil_1891"/>
<protein>
    <submittedName>
        <fullName evidence="2">Uncharacterized protein</fullName>
    </submittedName>
</protein>
<feature type="region of interest" description="Disordered" evidence="1">
    <location>
        <begin position="1"/>
        <end position="82"/>
    </location>
</feature>
<sequence>MPLQAARRLGPLAGGHQPPGQRPPLGVFGLRSLDPPSPPVAASWPHPPQRVIAGRRKAPSPRGLGRFGPAGPPGKPGPAQRLGVSWNRAATARGAGPRRPGQSVRVADAFFRSAKVAGAGTLSPWSLSQCSMAWVWRQPHRRGLTARASFTAATIWLREGPVSMCLSLLHASPPVKSLLIRLMPHLRRSVSTICRSFLKVDRLAAR</sequence>
<dbReference type="Proteomes" id="UP000001916">
    <property type="component" value="Chromosome"/>
</dbReference>
<dbReference type="HOGENOM" id="CLU_1330634_0_0_0"/>
<name>D7BGF1_ALLS1</name>
<reference evidence="2 3" key="1">
    <citation type="journal article" date="2010" name="Stand. Genomic Sci.">
        <title>Complete genome sequence of Meiothermus silvanus type strain (VI-R2).</title>
        <authorList>
            <person name="Sikorski J."/>
            <person name="Tindall B.J."/>
            <person name="Lowry S."/>
            <person name="Lucas S."/>
            <person name="Nolan M."/>
            <person name="Copeland A."/>
            <person name="Glavina Del Rio T."/>
            <person name="Tice H."/>
            <person name="Cheng J.F."/>
            <person name="Han C."/>
            <person name="Pitluck S."/>
            <person name="Liolios K."/>
            <person name="Ivanova N."/>
            <person name="Mavromatis K."/>
            <person name="Mikhailova N."/>
            <person name="Pati A."/>
            <person name="Goodwin L."/>
            <person name="Chen A."/>
            <person name="Palaniappan K."/>
            <person name="Land M."/>
            <person name="Hauser L."/>
            <person name="Chang Y.J."/>
            <person name="Jeffries C.D."/>
            <person name="Rohde M."/>
            <person name="Goker M."/>
            <person name="Woyke T."/>
            <person name="Bristow J."/>
            <person name="Eisen J.A."/>
            <person name="Markowitz V."/>
            <person name="Hugenholtz P."/>
            <person name="Kyrpides N.C."/>
            <person name="Klenk H.P."/>
            <person name="Lapidus A."/>
        </authorList>
    </citation>
    <scope>NUCLEOTIDE SEQUENCE [LARGE SCALE GENOMIC DNA]</scope>
    <source>
        <strain evidence="3">ATCC 700542 / DSM 9946 / VI-R2</strain>
    </source>
</reference>